<evidence type="ECO:0000313" key="1">
    <source>
        <dbReference type="EMBL" id="CAG8541732.1"/>
    </source>
</evidence>
<feature type="non-terminal residue" evidence="1">
    <location>
        <position position="149"/>
    </location>
</feature>
<accession>A0ACA9LRU0</accession>
<keyword evidence="2" id="KW-1185">Reference proteome</keyword>
<reference evidence="1" key="1">
    <citation type="submission" date="2021-06" db="EMBL/GenBank/DDBJ databases">
        <authorList>
            <person name="Kallberg Y."/>
            <person name="Tangrot J."/>
            <person name="Rosling A."/>
        </authorList>
    </citation>
    <scope>NUCLEOTIDE SEQUENCE</scope>
    <source>
        <strain evidence="1">AU212A</strain>
    </source>
</reference>
<evidence type="ECO:0000313" key="2">
    <source>
        <dbReference type="Proteomes" id="UP000789860"/>
    </source>
</evidence>
<dbReference type="EMBL" id="CAJVPM010007083">
    <property type="protein sequence ID" value="CAG8541732.1"/>
    <property type="molecule type" value="Genomic_DNA"/>
</dbReference>
<dbReference type="Proteomes" id="UP000789860">
    <property type="component" value="Unassembled WGS sequence"/>
</dbReference>
<gene>
    <name evidence="1" type="ORF">SCALOS_LOCUS4867</name>
</gene>
<name>A0ACA9LRU0_9GLOM</name>
<protein>
    <submittedName>
        <fullName evidence="1">10144_t:CDS:1</fullName>
    </submittedName>
</protein>
<comment type="caution">
    <text evidence="1">The sequence shown here is derived from an EMBL/GenBank/DDBJ whole genome shotgun (WGS) entry which is preliminary data.</text>
</comment>
<proteinExistence type="predicted"/>
<organism evidence="1 2">
    <name type="scientific">Scutellospora calospora</name>
    <dbReference type="NCBI Taxonomy" id="85575"/>
    <lineage>
        <taxon>Eukaryota</taxon>
        <taxon>Fungi</taxon>
        <taxon>Fungi incertae sedis</taxon>
        <taxon>Mucoromycota</taxon>
        <taxon>Glomeromycotina</taxon>
        <taxon>Glomeromycetes</taxon>
        <taxon>Diversisporales</taxon>
        <taxon>Gigasporaceae</taxon>
        <taxon>Scutellospora</taxon>
    </lineage>
</organism>
<sequence length="149" mass="16806">MASGNTINSYPLINGHSHTSSSLQPSSPAFPSSQGDTQTPRIPMSHSPSVRKKGVNDFEFGKTLGEGSYSTVVFAIDRSSRREYAVKILEKKHIIKEKKVKYVNIEKNTLNKMNHPGIVRLYYTFQDQNSLYFVLDHAKNGELLTFIKK</sequence>